<proteinExistence type="predicted"/>
<dbReference type="EMBL" id="BMQA01000026">
    <property type="protein sequence ID" value="GGJ41884.1"/>
    <property type="molecule type" value="Genomic_DNA"/>
</dbReference>
<feature type="domain" description="HIT" evidence="3">
    <location>
        <begin position="23"/>
        <end position="130"/>
    </location>
</feature>
<dbReference type="Proteomes" id="UP000657574">
    <property type="component" value="Unassembled WGS sequence"/>
</dbReference>
<organism evidence="4 5">
    <name type="scientific">Streptomyces brasiliensis</name>
    <dbReference type="NCBI Taxonomy" id="1954"/>
    <lineage>
        <taxon>Bacteria</taxon>
        <taxon>Bacillati</taxon>
        <taxon>Actinomycetota</taxon>
        <taxon>Actinomycetes</taxon>
        <taxon>Kitasatosporales</taxon>
        <taxon>Streptomycetaceae</taxon>
        <taxon>Streptomyces</taxon>
    </lineage>
</organism>
<evidence type="ECO:0000313" key="4">
    <source>
        <dbReference type="EMBL" id="GGJ41884.1"/>
    </source>
</evidence>
<protein>
    <recommendedName>
        <fullName evidence="3">HIT domain-containing protein</fullName>
    </recommendedName>
</protein>
<reference evidence="4" key="1">
    <citation type="journal article" date="2014" name="Int. J. Syst. Evol. Microbiol.">
        <title>Complete genome sequence of Corynebacterium casei LMG S-19264T (=DSM 44701T), isolated from a smear-ripened cheese.</title>
        <authorList>
            <consortium name="US DOE Joint Genome Institute (JGI-PGF)"/>
            <person name="Walter F."/>
            <person name="Albersmeier A."/>
            <person name="Kalinowski J."/>
            <person name="Ruckert C."/>
        </authorList>
    </citation>
    <scope>NUCLEOTIDE SEQUENCE</scope>
    <source>
        <strain evidence="4">JCM 3086</strain>
    </source>
</reference>
<evidence type="ECO:0000259" key="3">
    <source>
        <dbReference type="PROSITE" id="PS51084"/>
    </source>
</evidence>
<dbReference type="PROSITE" id="PS51084">
    <property type="entry name" value="HIT_2"/>
    <property type="match status" value="1"/>
</dbReference>
<sequence>MSVDRRDMDHEAYAARARCGPCFVCAFLAGHPDYRHETVFEDDDHVAFLDKWPTVPGKVLVAPKAHVEHVVRDLDEAAYAGLMLVVRQVALAVEAVLDVERTYLYSLGSLQGNAHLHWHIAGLPPGVPYAQQQLHALMTEHGVLSVSPQEAADLATRLREAMNTGKAPHRTARSG</sequence>
<dbReference type="PANTHER" id="PTHR46648">
    <property type="entry name" value="HIT FAMILY PROTEIN 1"/>
    <property type="match status" value="1"/>
</dbReference>
<dbReference type="SUPFAM" id="SSF54197">
    <property type="entry name" value="HIT-like"/>
    <property type="match status" value="1"/>
</dbReference>
<dbReference type="AlphaFoldDB" id="A0A917L2Q7"/>
<comment type="caution">
    <text evidence="4">The sequence shown here is derived from an EMBL/GenBank/DDBJ whole genome shotgun (WGS) entry which is preliminary data.</text>
</comment>
<dbReference type="Pfam" id="PF01230">
    <property type="entry name" value="HIT"/>
    <property type="match status" value="1"/>
</dbReference>
<keyword evidence="5" id="KW-1185">Reference proteome</keyword>
<name>A0A917L2Q7_9ACTN</name>
<dbReference type="InterPro" id="IPR011146">
    <property type="entry name" value="HIT-like"/>
</dbReference>
<dbReference type="GO" id="GO:0003824">
    <property type="term" value="F:catalytic activity"/>
    <property type="evidence" value="ECO:0007669"/>
    <property type="project" value="InterPro"/>
</dbReference>
<dbReference type="PANTHER" id="PTHR46648:SF1">
    <property type="entry name" value="ADENOSINE 5'-MONOPHOSPHORAMIDASE HNT1"/>
    <property type="match status" value="1"/>
</dbReference>
<dbReference type="GO" id="GO:0009117">
    <property type="term" value="P:nucleotide metabolic process"/>
    <property type="evidence" value="ECO:0007669"/>
    <property type="project" value="TreeGrafter"/>
</dbReference>
<dbReference type="InterPro" id="IPR036265">
    <property type="entry name" value="HIT-like_sf"/>
</dbReference>
<gene>
    <name evidence="4" type="ORF">GCM10010121_061140</name>
</gene>
<dbReference type="Gene3D" id="3.30.428.10">
    <property type="entry name" value="HIT-like"/>
    <property type="match status" value="1"/>
</dbReference>
<feature type="short sequence motif" description="Histidine triad motif" evidence="2">
    <location>
        <begin position="115"/>
        <end position="119"/>
    </location>
</feature>
<accession>A0A917L2Q7</accession>
<reference evidence="4" key="2">
    <citation type="submission" date="2020-09" db="EMBL/GenBank/DDBJ databases">
        <authorList>
            <person name="Sun Q."/>
            <person name="Ohkuma M."/>
        </authorList>
    </citation>
    <scope>NUCLEOTIDE SEQUENCE</scope>
    <source>
        <strain evidence="4">JCM 3086</strain>
    </source>
</reference>
<evidence type="ECO:0000256" key="1">
    <source>
        <dbReference type="PIRSR" id="PIRSR601310-1"/>
    </source>
</evidence>
<feature type="active site" description="Tele-AMP-histidine intermediate" evidence="1">
    <location>
        <position position="119"/>
    </location>
</feature>
<evidence type="ECO:0000256" key="2">
    <source>
        <dbReference type="PROSITE-ProRule" id="PRU00464"/>
    </source>
</evidence>
<evidence type="ECO:0000313" key="5">
    <source>
        <dbReference type="Proteomes" id="UP000657574"/>
    </source>
</evidence>
<dbReference type="InterPro" id="IPR001310">
    <property type="entry name" value="Histidine_triad_HIT"/>
</dbReference>